<name>A0A166AD77_9AGAM</name>
<proteinExistence type="predicted"/>
<dbReference type="Proteomes" id="UP000076532">
    <property type="component" value="Unassembled WGS sequence"/>
</dbReference>
<dbReference type="OrthoDB" id="2932645at2759"/>
<accession>A0A166AD77</accession>
<gene>
    <name evidence="1" type="ORF">FIBSPDRAFT_837501</name>
</gene>
<evidence type="ECO:0000313" key="1">
    <source>
        <dbReference type="EMBL" id="KZP11487.1"/>
    </source>
</evidence>
<organism evidence="1 2">
    <name type="scientific">Athelia psychrophila</name>
    <dbReference type="NCBI Taxonomy" id="1759441"/>
    <lineage>
        <taxon>Eukaryota</taxon>
        <taxon>Fungi</taxon>
        <taxon>Dikarya</taxon>
        <taxon>Basidiomycota</taxon>
        <taxon>Agaricomycotina</taxon>
        <taxon>Agaricomycetes</taxon>
        <taxon>Agaricomycetidae</taxon>
        <taxon>Atheliales</taxon>
        <taxon>Atheliaceae</taxon>
        <taxon>Athelia</taxon>
    </lineage>
</organism>
<dbReference type="EMBL" id="KV417662">
    <property type="protein sequence ID" value="KZP11487.1"/>
    <property type="molecule type" value="Genomic_DNA"/>
</dbReference>
<keyword evidence="2" id="KW-1185">Reference proteome</keyword>
<sequence>MPLDASHADGDPPEIPSPIVHSHADINFLDTSIPNIKAVLQRAESCPDVMTYIFGSLLKPDQNPNLLAQYCAQIRLRIIQSRAGTARAFGLNAFGKACFDGGIVKTILALVKEASFEWHGACIGGYFGLDAISHLAKTGSMHERDDILDQLLENDLVDLLLVKIKCPVGIMRQAAVTTLNAITAECLLAKRLTPVDLSRITTSMCEHVLAGPASFIDEVDSRKSSWQDHLIMGTATDTPLDSVKMYIPRYYASSQESALVAILTLVGRPALTKQTWLEILQHNPNIIPMLFKCTLMRRTSWYPESVADGIACEVLALLFHFPPHLPRHVPPHPTHLPEERAILDEAAAEWKAMKEIIGLLTSSGGVENIKSVWAKFRDEKWQTVNNMLFHARKTFIVPVIPPRDSSVRGGFLNRGVARLCILRIITTVTYEADGITDTELRALLHIGANATMPLPETIDVMSLNDQEEYYTWVERSHELFKDICTLQGTPSERALAIPSQHIMGPLLSTRFLAVMAHRGTIQKVIEPFFMGPVNSGAVTPGATDAKPMPQNIFAKAQSRVTACKDAAARSVESHQLEYARFLYVSAAELASAIVDFDVATKQLRTHSIPEIYKLLVICLGNAAEVSLRLGQPERALGYAMSAIQVGENAPPCQAVDESLMKKNKRRKEAAINSLSLS</sequence>
<reference evidence="1 2" key="1">
    <citation type="journal article" date="2016" name="Mol. Biol. Evol.">
        <title>Comparative Genomics of Early-Diverging Mushroom-Forming Fungi Provides Insights into the Origins of Lignocellulose Decay Capabilities.</title>
        <authorList>
            <person name="Nagy L.G."/>
            <person name="Riley R."/>
            <person name="Tritt A."/>
            <person name="Adam C."/>
            <person name="Daum C."/>
            <person name="Floudas D."/>
            <person name="Sun H."/>
            <person name="Yadav J.S."/>
            <person name="Pangilinan J."/>
            <person name="Larsson K.H."/>
            <person name="Matsuura K."/>
            <person name="Barry K."/>
            <person name="Labutti K."/>
            <person name="Kuo R."/>
            <person name="Ohm R.A."/>
            <person name="Bhattacharya S.S."/>
            <person name="Shirouzu T."/>
            <person name="Yoshinaga Y."/>
            <person name="Martin F.M."/>
            <person name="Grigoriev I.V."/>
            <person name="Hibbett D.S."/>
        </authorList>
    </citation>
    <scope>NUCLEOTIDE SEQUENCE [LARGE SCALE GENOMIC DNA]</scope>
    <source>
        <strain evidence="1 2">CBS 109695</strain>
    </source>
</reference>
<protein>
    <submittedName>
        <fullName evidence="1">Uncharacterized protein</fullName>
    </submittedName>
</protein>
<dbReference type="AlphaFoldDB" id="A0A166AD77"/>
<evidence type="ECO:0000313" key="2">
    <source>
        <dbReference type="Proteomes" id="UP000076532"/>
    </source>
</evidence>